<comment type="caution">
    <text evidence="3">The sequence shown here is derived from an EMBL/GenBank/DDBJ whole genome shotgun (WGS) entry which is preliminary data.</text>
</comment>
<organism evidence="3 4">
    <name type="scientific">Mytilus galloprovincialis</name>
    <name type="common">Mediterranean mussel</name>
    <dbReference type="NCBI Taxonomy" id="29158"/>
    <lineage>
        <taxon>Eukaryota</taxon>
        <taxon>Metazoa</taxon>
        <taxon>Spiralia</taxon>
        <taxon>Lophotrochozoa</taxon>
        <taxon>Mollusca</taxon>
        <taxon>Bivalvia</taxon>
        <taxon>Autobranchia</taxon>
        <taxon>Pteriomorphia</taxon>
        <taxon>Mytilida</taxon>
        <taxon>Mytiloidea</taxon>
        <taxon>Mytilidae</taxon>
        <taxon>Mytilinae</taxon>
        <taxon>Mytilus</taxon>
    </lineage>
</organism>
<accession>A0A8B6EW12</accession>
<dbReference type="GO" id="GO:0061630">
    <property type="term" value="F:ubiquitin protein ligase activity"/>
    <property type="evidence" value="ECO:0007669"/>
    <property type="project" value="TreeGrafter"/>
</dbReference>
<gene>
    <name evidence="3" type="ORF">MGAL_10B002352</name>
</gene>
<dbReference type="PROSITE" id="PS50119">
    <property type="entry name" value="ZF_BBOX"/>
    <property type="match status" value="2"/>
</dbReference>
<dbReference type="PANTHER" id="PTHR25462">
    <property type="entry name" value="BONUS, ISOFORM C-RELATED"/>
    <property type="match status" value="1"/>
</dbReference>
<dbReference type="Proteomes" id="UP000596742">
    <property type="component" value="Unassembled WGS sequence"/>
</dbReference>
<evidence type="ECO:0000313" key="3">
    <source>
        <dbReference type="EMBL" id="VDI40870.1"/>
    </source>
</evidence>
<dbReference type="AlphaFoldDB" id="A0A8B6EW12"/>
<keyword evidence="1" id="KW-0863">Zinc-finger</keyword>
<dbReference type="InterPro" id="IPR000315">
    <property type="entry name" value="Znf_B-box"/>
</dbReference>
<name>A0A8B6EW12_MYTGA</name>
<evidence type="ECO:0000313" key="4">
    <source>
        <dbReference type="Proteomes" id="UP000596742"/>
    </source>
</evidence>
<dbReference type="CDD" id="cd19757">
    <property type="entry name" value="Bbox1"/>
    <property type="match status" value="1"/>
</dbReference>
<sequence length="255" mass="29046">MAQAASDACEICEGGTSHHYCQECDQMFCDNCKNSHLRIKTTKNHTFLNERIVNQKEKPFCSEHDEPFIFNCVDCDTVVCQICAVKKHNRHNMSGLKESVLKLKGQLEHVVESRSTALRNDIQQIKQGSKVYKGDAQSAIKIISEDATRLKDLIDAKAKALIKSVKGNEVRNCDILSTVYSEFMDIFNKINKVKKTITDTNNMSDVALLPKIKQLQAQIDRLENKKVPGMPTFKYNRKQISQNDIENLFGRVSYR</sequence>
<protein>
    <recommendedName>
        <fullName evidence="2">B box-type domain-containing protein</fullName>
    </recommendedName>
</protein>
<feature type="domain" description="B box-type" evidence="2">
    <location>
        <begin position="4"/>
        <end position="50"/>
    </location>
</feature>
<dbReference type="OrthoDB" id="6088471at2759"/>
<dbReference type="EMBL" id="UYJE01005834">
    <property type="protein sequence ID" value="VDI40870.1"/>
    <property type="molecule type" value="Genomic_DNA"/>
</dbReference>
<dbReference type="Gene3D" id="3.30.160.60">
    <property type="entry name" value="Classic Zinc Finger"/>
    <property type="match status" value="1"/>
</dbReference>
<dbReference type="SMART" id="SM00336">
    <property type="entry name" value="BBOX"/>
    <property type="match status" value="2"/>
</dbReference>
<keyword evidence="1" id="KW-0479">Metal-binding</keyword>
<dbReference type="PANTHER" id="PTHR25462:SF306">
    <property type="entry name" value="TRIPARTITE MOTIF CONTAINING 9"/>
    <property type="match status" value="1"/>
</dbReference>
<keyword evidence="4" id="KW-1185">Reference proteome</keyword>
<dbReference type="SUPFAM" id="SSF57845">
    <property type="entry name" value="B-box zinc-binding domain"/>
    <property type="match status" value="1"/>
</dbReference>
<dbReference type="InterPro" id="IPR047153">
    <property type="entry name" value="TRIM45/56/19-like"/>
</dbReference>
<evidence type="ECO:0000259" key="2">
    <source>
        <dbReference type="PROSITE" id="PS50119"/>
    </source>
</evidence>
<feature type="domain" description="B box-type" evidence="2">
    <location>
        <begin position="56"/>
        <end position="96"/>
    </location>
</feature>
<keyword evidence="1" id="KW-0862">Zinc</keyword>
<reference evidence="3" key="1">
    <citation type="submission" date="2018-11" db="EMBL/GenBank/DDBJ databases">
        <authorList>
            <person name="Alioto T."/>
            <person name="Alioto T."/>
        </authorList>
    </citation>
    <scope>NUCLEOTIDE SEQUENCE</scope>
</reference>
<proteinExistence type="predicted"/>
<dbReference type="Pfam" id="PF00643">
    <property type="entry name" value="zf-B_box"/>
    <property type="match status" value="1"/>
</dbReference>
<evidence type="ECO:0000256" key="1">
    <source>
        <dbReference type="PROSITE-ProRule" id="PRU00024"/>
    </source>
</evidence>
<dbReference type="GO" id="GO:0008270">
    <property type="term" value="F:zinc ion binding"/>
    <property type="evidence" value="ECO:0007669"/>
    <property type="project" value="UniProtKB-KW"/>
</dbReference>